<evidence type="ECO:0000256" key="4">
    <source>
        <dbReference type="ARBA" id="ARBA00022723"/>
    </source>
</evidence>
<keyword evidence="3 6" id="KW-0808">Transferase</keyword>
<comment type="similarity">
    <text evidence="2 6">Belongs to the FPP/GGPP synthase family.</text>
</comment>
<keyword evidence="8" id="KW-1185">Reference proteome</keyword>
<dbReference type="Gene3D" id="1.10.600.10">
    <property type="entry name" value="Farnesyl Diphosphate Synthase"/>
    <property type="match status" value="1"/>
</dbReference>
<comment type="caution">
    <text evidence="7">The sequence shown here is derived from an EMBL/GenBank/DDBJ whole genome shotgun (WGS) entry which is preliminary data.</text>
</comment>
<protein>
    <submittedName>
        <fullName evidence="7">Polyprenyl synthetase family protein</fullName>
    </submittedName>
</protein>
<evidence type="ECO:0000256" key="1">
    <source>
        <dbReference type="ARBA" id="ARBA00001946"/>
    </source>
</evidence>
<dbReference type="InterPro" id="IPR033749">
    <property type="entry name" value="Polyprenyl_synt_CS"/>
</dbReference>
<accession>A0ABS7TYE5</accession>
<dbReference type="PROSITE" id="PS00723">
    <property type="entry name" value="POLYPRENYL_SYNTHASE_1"/>
    <property type="match status" value="1"/>
</dbReference>
<dbReference type="EMBL" id="JAIRAU010000039">
    <property type="protein sequence ID" value="MBZ5713056.1"/>
    <property type="molecule type" value="Genomic_DNA"/>
</dbReference>
<dbReference type="PROSITE" id="PS00444">
    <property type="entry name" value="POLYPRENYL_SYNTHASE_2"/>
    <property type="match status" value="1"/>
</dbReference>
<dbReference type="Pfam" id="PF00348">
    <property type="entry name" value="polyprenyl_synt"/>
    <property type="match status" value="1"/>
</dbReference>
<evidence type="ECO:0000313" key="8">
    <source>
        <dbReference type="Proteomes" id="UP001139031"/>
    </source>
</evidence>
<dbReference type="InterPro" id="IPR000092">
    <property type="entry name" value="Polyprenyl_synt"/>
</dbReference>
<evidence type="ECO:0000256" key="2">
    <source>
        <dbReference type="ARBA" id="ARBA00006706"/>
    </source>
</evidence>
<name>A0ABS7TYE5_9BACT</name>
<reference evidence="7" key="1">
    <citation type="submission" date="2021-08" db="EMBL/GenBank/DDBJ databases">
        <authorList>
            <person name="Stevens D.C."/>
        </authorList>
    </citation>
    <scope>NUCLEOTIDE SEQUENCE</scope>
    <source>
        <strain evidence="7">DSM 53165</strain>
    </source>
</reference>
<gene>
    <name evidence="7" type="ORF">K7C98_27790</name>
</gene>
<evidence type="ECO:0000313" key="7">
    <source>
        <dbReference type="EMBL" id="MBZ5713056.1"/>
    </source>
</evidence>
<dbReference type="SFLD" id="SFLDS00005">
    <property type="entry name" value="Isoprenoid_Synthase_Type_I"/>
    <property type="match status" value="1"/>
</dbReference>
<dbReference type="Proteomes" id="UP001139031">
    <property type="component" value="Unassembled WGS sequence"/>
</dbReference>
<evidence type="ECO:0000256" key="5">
    <source>
        <dbReference type="ARBA" id="ARBA00022842"/>
    </source>
</evidence>
<sequence length="339" mass="35373">MTRPATHAALQSSPATQGTALEQAIGLVAGELVEVEARLEQLLQSSIAIIPELGGQLAFAGGKRFRPLVTLLAARAANFIDPVRITVAAVGELLHTATLLHDDVIDAGEFRRGRPTARLQYGNGMAVLTGDFCLARALQAIAYSGRLQAVQTLSDAVTRMAEGEVAQLEIAGDPALDKARYYLVIERKTAALIAWGASLGGLPAPEHAAALHRYGLEIGYAFQIADDVLDYAGALHDTGKTHGQDLRDGKLTLPLILACERDPGLARAVAQLLAHGPPVAAEAADAIVARVAASPGVELAARAAEAHAEAAVAQLAELPPSSARDALVELARSVSRRVS</sequence>
<dbReference type="RefSeq" id="WP_224194803.1">
    <property type="nucleotide sequence ID" value="NZ_JAIRAU010000039.1"/>
</dbReference>
<dbReference type="SUPFAM" id="SSF48576">
    <property type="entry name" value="Terpenoid synthases"/>
    <property type="match status" value="1"/>
</dbReference>
<keyword evidence="5" id="KW-0460">Magnesium</keyword>
<dbReference type="PANTHER" id="PTHR12001">
    <property type="entry name" value="GERANYLGERANYL PYROPHOSPHATE SYNTHASE"/>
    <property type="match status" value="1"/>
</dbReference>
<comment type="cofactor">
    <cofactor evidence="1">
        <name>Mg(2+)</name>
        <dbReference type="ChEBI" id="CHEBI:18420"/>
    </cofactor>
</comment>
<keyword evidence="4" id="KW-0479">Metal-binding</keyword>
<evidence type="ECO:0000256" key="6">
    <source>
        <dbReference type="RuleBase" id="RU004466"/>
    </source>
</evidence>
<proteinExistence type="inferred from homology"/>
<dbReference type="InterPro" id="IPR008949">
    <property type="entry name" value="Isoprenoid_synthase_dom_sf"/>
</dbReference>
<dbReference type="PANTHER" id="PTHR12001:SF69">
    <property type="entry name" value="ALL TRANS-POLYPRENYL-DIPHOSPHATE SYNTHASE PDSS1"/>
    <property type="match status" value="1"/>
</dbReference>
<dbReference type="CDD" id="cd00685">
    <property type="entry name" value="Trans_IPPS_HT"/>
    <property type="match status" value="1"/>
</dbReference>
<organism evidence="7 8">
    <name type="scientific">Nannocystis pusilla</name>
    <dbReference type="NCBI Taxonomy" id="889268"/>
    <lineage>
        <taxon>Bacteria</taxon>
        <taxon>Pseudomonadati</taxon>
        <taxon>Myxococcota</taxon>
        <taxon>Polyangia</taxon>
        <taxon>Nannocystales</taxon>
        <taxon>Nannocystaceae</taxon>
        <taxon>Nannocystis</taxon>
    </lineage>
</organism>
<evidence type="ECO:0000256" key="3">
    <source>
        <dbReference type="ARBA" id="ARBA00022679"/>
    </source>
</evidence>